<accession>A0A183N1H6</accession>
<dbReference type="AlphaFoldDB" id="A0A183N1H6"/>
<proteinExistence type="predicted"/>
<name>A0A183N1H6_9TREM</name>
<keyword evidence="2" id="KW-1185">Reference proteome</keyword>
<reference evidence="1 2" key="1">
    <citation type="submission" date="2018-11" db="EMBL/GenBank/DDBJ databases">
        <authorList>
            <consortium name="Pathogen Informatics"/>
        </authorList>
    </citation>
    <scope>NUCLEOTIDE SEQUENCE [LARGE SCALE GENOMIC DNA]</scope>
    <source>
        <strain evidence="1 2">Zambia</strain>
    </source>
</reference>
<dbReference type="EMBL" id="UZAI01019021">
    <property type="protein sequence ID" value="VDP42176.1"/>
    <property type="molecule type" value="Genomic_DNA"/>
</dbReference>
<evidence type="ECO:0000313" key="2">
    <source>
        <dbReference type="Proteomes" id="UP000277204"/>
    </source>
</evidence>
<evidence type="ECO:0000313" key="1">
    <source>
        <dbReference type="EMBL" id="VDP42176.1"/>
    </source>
</evidence>
<sequence length="94" mass="11040">MIARKAARERKIRQLDYITKKPSGKYSKPDRPVRDKESRIIRKIQELSDKSTPMDPEEIKSAHADLPIAAIPPTIEDIRLIIKKHKERKSNRIW</sequence>
<protein>
    <submittedName>
        <fullName evidence="1">Uncharacterized protein</fullName>
    </submittedName>
</protein>
<organism evidence="1 2">
    <name type="scientific">Schistosoma margrebowiei</name>
    <dbReference type="NCBI Taxonomy" id="48269"/>
    <lineage>
        <taxon>Eukaryota</taxon>
        <taxon>Metazoa</taxon>
        <taxon>Spiralia</taxon>
        <taxon>Lophotrochozoa</taxon>
        <taxon>Platyhelminthes</taxon>
        <taxon>Trematoda</taxon>
        <taxon>Digenea</taxon>
        <taxon>Strigeidida</taxon>
        <taxon>Schistosomatoidea</taxon>
        <taxon>Schistosomatidae</taxon>
        <taxon>Schistosoma</taxon>
    </lineage>
</organism>
<dbReference type="Proteomes" id="UP000277204">
    <property type="component" value="Unassembled WGS sequence"/>
</dbReference>
<gene>
    <name evidence="1" type="ORF">SMRZ_LOCUS22151</name>
</gene>